<sequence length="133" mass="14942">MRSCWQKRLSQLRTGVHDVFAVVQHDQGMAPGKMSREFLDHGAGADVPHAQSFRRRADHGLRVQYGCQVHQPHPVRKAWPTAVAASNASPVLPIPPGPVSVRSLAARRRRRISAVSRRRPMKVVRRRGQVPRP</sequence>
<evidence type="ECO:0000313" key="3">
    <source>
        <dbReference type="Proteomes" id="UP000603227"/>
    </source>
</evidence>
<dbReference type="Proteomes" id="UP000603227">
    <property type="component" value="Unassembled WGS sequence"/>
</dbReference>
<proteinExistence type="predicted"/>
<dbReference type="AlphaFoldDB" id="A0A918Z1U7"/>
<evidence type="ECO:0000256" key="1">
    <source>
        <dbReference type="SAM" id="MobiDB-lite"/>
    </source>
</evidence>
<name>A0A918Z1U7_9ACTN</name>
<reference evidence="2" key="2">
    <citation type="submission" date="2020-09" db="EMBL/GenBank/DDBJ databases">
        <authorList>
            <person name="Sun Q."/>
            <person name="Zhou Y."/>
        </authorList>
    </citation>
    <scope>NUCLEOTIDE SEQUENCE</scope>
    <source>
        <strain evidence="2">CGMCC 4.7403</strain>
    </source>
</reference>
<keyword evidence="3" id="KW-1185">Reference proteome</keyword>
<protein>
    <submittedName>
        <fullName evidence="2">Uncharacterized protein</fullName>
    </submittedName>
</protein>
<dbReference type="EMBL" id="BNAT01000016">
    <property type="protein sequence ID" value="GHE30124.1"/>
    <property type="molecule type" value="Genomic_DNA"/>
</dbReference>
<comment type="caution">
    <text evidence="2">The sequence shown here is derived from an EMBL/GenBank/DDBJ whole genome shotgun (WGS) entry which is preliminary data.</text>
</comment>
<evidence type="ECO:0000313" key="2">
    <source>
        <dbReference type="EMBL" id="GHE30124.1"/>
    </source>
</evidence>
<accession>A0A918Z1U7</accession>
<organism evidence="2 3">
    <name type="scientific">Streptomyces capitiformicae</name>
    <dbReference type="NCBI Taxonomy" id="2014920"/>
    <lineage>
        <taxon>Bacteria</taxon>
        <taxon>Bacillati</taxon>
        <taxon>Actinomycetota</taxon>
        <taxon>Actinomycetes</taxon>
        <taxon>Kitasatosporales</taxon>
        <taxon>Streptomycetaceae</taxon>
        <taxon>Streptomyces</taxon>
    </lineage>
</organism>
<reference evidence="2" key="1">
    <citation type="journal article" date="2014" name="Int. J. Syst. Evol. Microbiol.">
        <title>Complete genome sequence of Corynebacterium casei LMG S-19264T (=DSM 44701T), isolated from a smear-ripened cheese.</title>
        <authorList>
            <consortium name="US DOE Joint Genome Institute (JGI-PGF)"/>
            <person name="Walter F."/>
            <person name="Albersmeier A."/>
            <person name="Kalinowski J."/>
            <person name="Ruckert C."/>
        </authorList>
    </citation>
    <scope>NUCLEOTIDE SEQUENCE</scope>
    <source>
        <strain evidence="2">CGMCC 4.7403</strain>
    </source>
</reference>
<feature type="region of interest" description="Disordered" evidence="1">
    <location>
        <begin position="110"/>
        <end position="133"/>
    </location>
</feature>
<gene>
    <name evidence="2" type="ORF">GCM10017771_46170</name>
</gene>